<dbReference type="Proteomes" id="UP000790377">
    <property type="component" value="Unassembled WGS sequence"/>
</dbReference>
<reference evidence="1" key="1">
    <citation type="journal article" date="2021" name="New Phytol.">
        <title>Evolutionary innovations through gain and loss of genes in the ectomycorrhizal Boletales.</title>
        <authorList>
            <person name="Wu G."/>
            <person name="Miyauchi S."/>
            <person name="Morin E."/>
            <person name="Kuo A."/>
            <person name="Drula E."/>
            <person name="Varga T."/>
            <person name="Kohler A."/>
            <person name="Feng B."/>
            <person name="Cao Y."/>
            <person name="Lipzen A."/>
            <person name="Daum C."/>
            <person name="Hundley H."/>
            <person name="Pangilinan J."/>
            <person name="Johnson J."/>
            <person name="Barry K."/>
            <person name="LaButti K."/>
            <person name="Ng V."/>
            <person name="Ahrendt S."/>
            <person name="Min B."/>
            <person name="Choi I.G."/>
            <person name="Park H."/>
            <person name="Plett J.M."/>
            <person name="Magnuson J."/>
            <person name="Spatafora J.W."/>
            <person name="Nagy L.G."/>
            <person name="Henrissat B."/>
            <person name="Grigoriev I.V."/>
            <person name="Yang Z.L."/>
            <person name="Xu J."/>
            <person name="Martin F.M."/>
        </authorList>
    </citation>
    <scope>NUCLEOTIDE SEQUENCE</scope>
    <source>
        <strain evidence="1">ATCC 28755</strain>
    </source>
</reference>
<sequence>MSRSLSHSARNADERVLSSGDLVSQILSCLSLRDILDNAALVNTTFQIEAKYTAVARFSSILSPYVSDHVHALVDLLNGTRSIVVGSCALKMFQPPSSWQPNNLNIIVPRNSLNKFMMFFNSKRYSPVRLPVAPHLTHYLSQYFLLQHSERRPVSIAESMDDTVLTPFLAASCTAEFICMTGGGLACMYPMQTSSNLALRSPSNRGIASVWETLKDRGFCLKTTLQHRPHDVCPAKWRRINGLRDTWIKEWEELNSVLCIFIGEHHRWRLGTPCTNFRCPHKDAA</sequence>
<protein>
    <submittedName>
        <fullName evidence="1">Uncharacterized protein</fullName>
    </submittedName>
</protein>
<organism evidence="1 2">
    <name type="scientific">Hygrophoropsis aurantiaca</name>
    <dbReference type="NCBI Taxonomy" id="72124"/>
    <lineage>
        <taxon>Eukaryota</taxon>
        <taxon>Fungi</taxon>
        <taxon>Dikarya</taxon>
        <taxon>Basidiomycota</taxon>
        <taxon>Agaricomycotina</taxon>
        <taxon>Agaricomycetes</taxon>
        <taxon>Agaricomycetidae</taxon>
        <taxon>Boletales</taxon>
        <taxon>Coniophorineae</taxon>
        <taxon>Hygrophoropsidaceae</taxon>
        <taxon>Hygrophoropsis</taxon>
    </lineage>
</organism>
<keyword evidence="2" id="KW-1185">Reference proteome</keyword>
<evidence type="ECO:0000313" key="1">
    <source>
        <dbReference type="EMBL" id="KAH7907431.1"/>
    </source>
</evidence>
<gene>
    <name evidence="1" type="ORF">BJ138DRAFT_1116697</name>
</gene>
<dbReference type="EMBL" id="MU267905">
    <property type="protein sequence ID" value="KAH7907431.1"/>
    <property type="molecule type" value="Genomic_DNA"/>
</dbReference>
<name>A0ACB8A200_9AGAM</name>
<proteinExistence type="predicted"/>
<comment type="caution">
    <text evidence="1">The sequence shown here is derived from an EMBL/GenBank/DDBJ whole genome shotgun (WGS) entry which is preliminary data.</text>
</comment>
<accession>A0ACB8A200</accession>
<evidence type="ECO:0000313" key="2">
    <source>
        <dbReference type="Proteomes" id="UP000790377"/>
    </source>
</evidence>